<dbReference type="GeneID" id="95772492"/>
<dbReference type="GO" id="GO:0015031">
    <property type="term" value="P:protein transport"/>
    <property type="evidence" value="ECO:0007669"/>
    <property type="project" value="InterPro"/>
</dbReference>
<name>A0A6C1KJQ6_XANAU</name>
<dbReference type="InterPro" id="IPR058982">
    <property type="entry name" value="Beta-barrel_AprE"/>
</dbReference>
<accession>A0A6C1KJQ6</accession>
<feature type="coiled-coil region" evidence="10">
    <location>
        <begin position="249"/>
        <end position="290"/>
    </location>
</feature>
<dbReference type="PRINTS" id="PR01490">
    <property type="entry name" value="RTXTOXIND"/>
</dbReference>
<dbReference type="OrthoDB" id="9810980at2"/>
<evidence type="ECO:0000256" key="8">
    <source>
        <dbReference type="ARBA" id="ARBA00023136"/>
    </source>
</evidence>
<evidence type="ECO:0000256" key="9">
    <source>
        <dbReference type="RuleBase" id="RU365093"/>
    </source>
</evidence>
<keyword evidence="7 9" id="KW-1133">Transmembrane helix</keyword>
<dbReference type="RefSeq" id="WP_138398113.1">
    <property type="nucleotide sequence ID" value="NZ_JBAFVI010000013.1"/>
</dbReference>
<sequence>MSKETDLSRDEPIFQLRSHVVAGLLLAVILFAGCGGWAAYARLNGAVIAQGTVTVDQNLKEVQHRDGGIVAEIAVKQGDLVQAGQMLLRLDDTASRAELSIVRVQLIELLARRARLIAERDGLERIEFPGQIHTLSPDVALVTRDEARLFEGNRFTRRSQAEQLELAIAQTGEEIRGLDARRSAKIEETDLLVLEREKVLYLFNKGLTDGSRVHALNREWARINGEKGEIEASMARANVRITDARLQIIALDQNARTEAQRELRTLESRISELNDRRMVIEDRLSRTELRAPLTGRVNELSVYTIGGVVTPAAKVVTLVPADARLRVEAKVAPTDIDQVERGQPARLRFSAFNQNTTPELRGRVAQVSPATIRDPVVGTVSYIVEIAIEDNLSKLGDRELVPGMPVEVFISGVERTALAYLAKPLADHFNRAFREQ</sequence>
<evidence type="ECO:0000256" key="6">
    <source>
        <dbReference type="ARBA" id="ARBA00022692"/>
    </source>
</evidence>
<dbReference type="EMBL" id="VAUP01000009">
    <property type="protein sequence ID" value="TLX44415.1"/>
    <property type="molecule type" value="Genomic_DNA"/>
</dbReference>
<dbReference type="PANTHER" id="PTHR30386">
    <property type="entry name" value="MEMBRANE FUSION SUBUNIT OF EMRAB-TOLC MULTIDRUG EFFLUX PUMP"/>
    <property type="match status" value="1"/>
</dbReference>
<dbReference type="Gene3D" id="2.40.30.170">
    <property type="match status" value="1"/>
</dbReference>
<evidence type="ECO:0000256" key="2">
    <source>
        <dbReference type="ARBA" id="ARBA00009477"/>
    </source>
</evidence>
<evidence type="ECO:0000256" key="1">
    <source>
        <dbReference type="ARBA" id="ARBA00004377"/>
    </source>
</evidence>
<evidence type="ECO:0000259" key="12">
    <source>
        <dbReference type="Pfam" id="PF26002"/>
    </source>
</evidence>
<keyword evidence="8 9" id="KW-0472">Membrane</keyword>
<comment type="subcellular location">
    <subcellularLocation>
        <location evidence="1 9">Cell inner membrane</location>
        <topology evidence="1 9">Single-pass membrane protein</topology>
    </subcellularLocation>
</comment>
<comment type="similarity">
    <text evidence="2 9">Belongs to the membrane fusion protein (MFP) (TC 8.A.1) family.</text>
</comment>
<evidence type="ECO:0000259" key="11">
    <source>
        <dbReference type="Pfam" id="PF25994"/>
    </source>
</evidence>
<feature type="domain" description="AprE-like long alpha-helical hairpin" evidence="11">
    <location>
        <begin position="95"/>
        <end position="279"/>
    </location>
</feature>
<comment type="caution">
    <text evidence="13">The sequence shown here is derived from an EMBL/GenBank/DDBJ whole genome shotgun (WGS) entry which is preliminary data.</text>
</comment>
<keyword evidence="10" id="KW-0175">Coiled coil</keyword>
<dbReference type="Proteomes" id="UP000305131">
    <property type="component" value="Unassembled WGS sequence"/>
</dbReference>
<organism evidence="13 14">
    <name type="scientific">Xanthobacter autotrophicus</name>
    <dbReference type="NCBI Taxonomy" id="280"/>
    <lineage>
        <taxon>Bacteria</taxon>
        <taxon>Pseudomonadati</taxon>
        <taxon>Pseudomonadota</taxon>
        <taxon>Alphaproteobacteria</taxon>
        <taxon>Hyphomicrobiales</taxon>
        <taxon>Xanthobacteraceae</taxon>
        <taxon>Xanthobacter</taxon>
    </lineage>
</organism>
<protein>
    <recommendedName>
        <fullName evidence="9">Membrane fusion protein (MFP) family protein</fullName>
    </recommendedName>
</protein>
<dbReference type="AlphaFoldDB" id="A0A6C1KJQ6"/>
<proteinExistence type="inferred from homology"/>
<dbReference type="InterPro" id="IPR010129">
    <property type="entry name" value="T1SS_HlyD"/>
</dbReference>
<dbReference type="PROSITE" id="PS51257">
    <property type="entry name" value="PROKAR_LIPOPROTEIN"/>
    <property type="match status" value="1"/>
</dbReference>
<dbReference type="Gene3D" id="2.40.50.100">
    <property type="match status" value="1"/>
</dbReference>
<dbReference type="PANTHER" id="PTHR30386:SF17">
    <property type="entry name" value="ALKALINE PROTEASE SECRETION PROTEIN APRE"/>
    <property type="match status" value="1"/>
</dbReference>
<feature type="transmembrane region" description="Helical" evidence="9">
    <location>
        <begin position="20"/>
        <end position="40"/>
    </location>
</feature>
<keyword evidence="5 9" id="KW-0997">Cell inner membrane</keyword>
<dbReference type="SUPFAM" id="SSF111369">
    <property type="entry name" value="HlyD-like secretion proteins"/>
    <property type="match status" value="1"/>
</dbReference>
<dbReference type="Pfam" id="PF26002">
    <property type="entry name" value="Beta-barrel_AprE"/>
    <property type="match status" value="1"/>
</dbReference>
<dbReference type="InterPro" id="IPR050739">
    <property type="entry name" value="MFP"/>
</dbReference>
<dbReference type="NCBIfam" id="TIGR01843">
    <property type="entry name" value="type_I_hlyD"/>
    <property type="match status" value="1"/>
</dbReference>
<keyword evidence="6 9" id="KW-0812">Transmembrane</keyword>
<evidence type="ECO:0000256" key="7">
    <source>
        <dbReference type="ARBA" id="ARBA00022989"/>
    </source>
</evidence>
<feature type="domain" description="AprE-like beta-barrel" evidence="12">
    <location>
        <begin position="325"/>
        <end position="411"/>
    </location>
</feature>
<evidence type="ECO:0000256" key="10">
    <source>
        <dbReference type="SAM" id="Coils"/>
    </source>
</evidence>
<evidence type="ECO:0000313" key="14">
    <source>
        <dbReference type="Proteomes" id="UP000305131"/>
    </source>
</evidence>
<dbReference type="InterPro" id="IPR058781">
    <property type="entry name" value="HH_AprE-like"/>
</dbReference>
<keyword evidence="3 9" id="KW-0813">Transport</keyword>
<keyword evidence="4 9" id="KW-1003">Cell membrane</keyword>
<reference evidence="13 14" key="1">
    <citation type="submission" date="2019-05" db="EMBL/GenBank/DDBJ databases">
        <authorList>
            <person name="Zhou X."/>
        </authorList>
    </citation>
    <scope>NUCLEOTIDE SEQUENCE [LARGE SCALE GENOMIC DNA]</scope>
    <source>
        <strain evidence="13 14">DSM 432</strain>
    </source>
</reference>
<evidence type="ECO:0000256" key="4">
    <source>
        <dbReference type="ARBA" id="ARBA00022475"/>
    </source>
</evidence>
<dbReference type="Pfam" id="PF25994">
    <property type="entry name" value="HH_AprE"/>
    <property type="match status" value="1"/>
</dbReference>
<evidence type="ECO:0000256" key="5">
    <source>
        <dbReference type="ARBA" id="ARBA00022519"/>
    </source>
</evidence>
<evidence type="ECO:0000313" key="13">
    <source>
        <dbReference type="EMBL" id="TLX44415.1"/>
    </source>
</evidence>
<gene>
    <name evidence="13" type="ORF">FBQ73_03360</name>
</gene>
<dbReference type="GO" id="GO:0005886">
    <property type="term" value="C:plasma membrane"/>
    <property type="evidence" value="ECO:0007669"/>
    <property type="project" value="UniProtKB-SubCell"/>
</dbReference>
<evidence type="ECO:0000256" key="3">
    <source>
        <dbReference type="ARBA" id="ARBA00022448"/>
    </source>
</evidence>